<evidence type="ECO:0000313" key="5">
    <source>
        <dbReference type="EMBL" id="RMX99654.1"/>
    </source>
</evidence>
<dbReference type="PANTHER" id="PTHR28620:SF1">
    <property type="entry name" value="CENP-V_GFA DOMAIN-CONTAINING PROTEIN"/>
    <property type="match status" value="1"/>
</dbReference>
<dbReference type="AlphaFoldDB" id="A0A3M6Y9D6"/>
<dbReference type="SUPFAM" id="SSF51316">
    <property type="entry name" value="Mss4-like"/>
    <property type="match status" value="1"/>
</dbReference>
<dbReference type="PROSITE" id="PS51891">
    <property type="entry name" value="CENP_V_GFA"/>
    <property type="match status" value="1"/>
</dbReference>
<accession>A0A3M6Y9D6</accession>
<feature type="domain" description="CENP-V/GFA" evidence="4">
    <location>
        <begin position="14"/>
        <end position="126"/>
    </location>
</feature>
<comment type="similarity">
    <text evidence="1">Belongs to the Gfa family.</text>
</comment>
<dbReference type="EMBL" id="QWIK01000899">
    <property type="protein sequence ID" value="RMX99654.1"/>
    <property type="molecule type" value="Genomic_DNA"/>
</dbReference>
<dbReference type="Proteomes" id="UP000276864">
    <property type="component" value="Unassembled WGS sequence"/>
</dbReference>
<dbReference type="Proteomes" id="UP000282582">
    <property type="component" value="Unassembled WGS sequence"/>
</dbReference>
<dbReference type="GO" id="GO:0016846">
    <property type="term" value="F:carbon-sulfur lyase activity"/>
    <property type="evidence" value="ECO:0007669"/>
    <property type="project" value="InterPro"/>
</dbReference>
<keyword evidence="2" id="KW-0479">Metal-binding</keyword>
<dbReference type="InterPro" id="IPR006913">
    <property type="entry name" value="CENP-V/GFA"/>
</dbReference>
<evidence type="ECO:0000313" key="8">
    <source>
        <dbReference type="Proteomes" id="UP000282582"/>
    </source>
</evidence>
<gene>
    <name evidence="6" type="ORF">D0866_15195</name>
    <name evidence="5" type="ORF">D0868_09433</name>
</gene>
<dbReference type="Pfam" id="PF04828">
    <property type="entry name" value="GFA"/>
    <property type="match status" value="1"/>
</dbReference>
<dbReference type="InterPro" id="IPR011057">
    <property type="entry name" value="Mss4-like_sf"/>
</dbReference>
<evidence type="ECO:0000256" key="3">
    <source>
        <dbReference type="ARBA" id="ARBA00022833"/>
    </source>
</evidence>
<sequence length="148" mass="17035">MTTTTPISTSPLIHSSKCHCGAITLRVRRLPDHINVCQCTICRRYGAAWGYYDREEIQIECQPETATTRQYIWGDGNVAFNFCERCGCVCYWSPKNSPSPGEEHRVGINTNNMDPEVLRFVDRKYDFSILKRPVRDWATAHPDDLAEY</sequence>
<evidence type="ECO:0000259" key="4">
    <source>
        <dbReference type="PROSITE" id="PS51891"/>
    </source>
</evidence>
<dbReference type="GO" id="GO:0046872">
    <property type="term" value="F:metal ion binding"/>
    <property type="evidence" value="ECO:0007669"/>
    <property type="project" value="UniProtKB-KW"/>
</dbReference>
<evidence type="ECO:0000313" key="7">
    <source>
        <dbReference type="Proteomes" id="UP000276864"/>
    </source>
</evidence>
<evidence type="ECO:0000313" key="6">
    <source>
        <dbReference type="EMBL" id="RMY05456.1"/>
    </source>
</evidence>
<dbReference type="Gene3D" id="2.170.150.70">
    <property type="match status" value="1"/>
</dbReference>
<dbReference type="EMBL" id="QWIM01002992">
    <property type="protein sequence ID" value="RMY05456.1"/>
    <property type="molecule type" value="Genomic_DNA"/>
</dbReference>
<proteinExistence type="inferred from homology"/>
<dbReference type="PANTHER" id="PTHR28620">
    <property type="entry name" value="CENTROMERE PROTEIN V"/>
    <property type="match status" value="1"/>
</dbReference>
<protein>
    <recommendedName>
        <fullName evidence="4">CENP-V/GFA domain-containing protein</fullName>
    </recommendedName>
</protein>
<evidence type="ECO:0000256" key="1">
    <source>
        <dbReference type="ARBA" id="ARBA00005495"/>
    </source>
</evidence>
<organism evidence="5 8">
    <name type="scientific">Hortaea werneckii</name>
    <name type="common">Black yeast</name>
    <name type="synonym">Cladosporium werneckii</name>
    <dbReference type="NCBI Taxonomy" id="91943"/>
    <lineage>
        <taxon>Eukaryota</taxon>
        <taxon>Fungi</taxon>
        <taxon>Dikarya</taxon>
        <taxon>Ascomycota</taxon>
        <taxon>Pezizomycotina</taxon>
        <taxon>Dothideomycetes</taxon>
        <taxon>Dothideomycetidae</taxon>
        <taxon>Mycosphaerellales</taxon>
        <taxon>Teratosphaeriaceae</taxon>
        <taxon>Hortaea</taxon>
    </lineage>
</organism>
<dbReference type="InterPro" id="IPR052355">
    <property type="entry name" value="CENP-V-like"/>
</dbReference>
<keyword evidence="3" id="KW-0862">Zinc</keyword>
<comment type="caution">
    <text evidence="5">The sequence shown here is derived from an EMBL/GenBank/DDBJ whole genome shotgun (WGS) entry which is preliminary data.</text>
</comment>
<name>A0A3M6Y9D6_HORWE</name>
<reference evidence="7 8" key="1">
    <citation type="journal article" date="2018" name="BMC Genomics">
        <title>Genomic evidence for intraspecific hybridization in a clonal and extremely halotolerant yeast.</title>
        <authorList>
            <person name="Gostincar C."/>
            <person name="Stajich J.E."/>
            <person name="Zupancic J."/>
            <person name="Zalar P."/>
            <person name="Gunde-Cimerman N."/>
        </authorList>
    </citation>
    <scope>NUCLEOTIDE SEQUENCE [LARGE SCALE GENOMIC DNA]</scope>
    <source>
        <strain evidence="6 7">EXF-6651</strain>
        <strain evidence="5 8">EXF-6654</strain>
    </source>
</reference>
<evidence type="ECO:0000256" key="2">
    <source>
        <dbReference type="ARBA" id="ARBA00022723"/>
    </source>
</evidence>